<name>A0A511Z610_9BACL</name>
<dbReference type="AlphaFoldDB" id="A0A511Z610"/>
<comment type="caution">
    <text evidence="2">The sequence shown here is derived from an EMBL/GenBank/DDBJ whole genome shotgun (WGS) entry which is preliminary data.</text>
</comment>
<feature type="domain" description="MEDS" evidence="1">
    <location>
        <begin position="12"/>
        <end position="168"/>
    </location>
</feature>
<accession>A0A511Z610</accession>
<dbReference type="Pfam" id="PF14417">
    <property type="entry name" value="MEDS"/>
    <property type="match status" value="1"/>
</dbReference>
<evidence type="ECO:0000313" key="2">
    <source>
        <dbReference type="EMBL" id="GEN82893.1"/>
    </source>
</evidence>
<reference evidence="2 3" key="1">
    <citation type="submission" date="2019-07" db="EMBL/GenBank/DDBJ databases">
        <title>Whole genome shotgun sequence of Sporosarcina luteola NBRC 105378.</title>
        <authorList>
            <person name="Hosoyama A."/>
            <person name="Uohara A."/>
            <person name="Ohji S."/>
            <person name="Ichikawa N."/>
        </authorList>
    </citation>
    <scope>NUCLEOTIDE SEQUENCE [LARGE SCALE GENOMIC DNA]</scope>
    <source>
        <strain evidence="2 3">NBRC 105378</strain>
    </source>
</reference>
<evidence type="ECO:0000259" key="1">
    <source>
        <dbReference type="Pfam" id="PF14417"/>
    </source>
</evidence>
<dbReference type="EMBL" id="BJYL01000015">
    <property type="protein sequence ID" value="GEN82893.1"/>
    <property type="molecule type" value="Genomic_DNA"/>
</dbReference>
<dbReference type="InterPro" id="IPR025847">
    <property type="entry name" value="MEDS_domain"/>
</dbReference>
<organism evidence="2 3">
    <name type="scientific">Sporosarcina luteola</name>
    <dbReference type="NCBI Taxonomy" id="582850"/>
    <lineage>
        <taxon>Bacteria</taxon>
        <taxon>Bacillati</taxon>
        <taxon>Bacillota</taxon>
        <taxon>Bacilli</taxon>
        <taxon>Bacillales</taxon>
        <taxon>Caryophanaceae</taxon>
        <taxon>Sporosarcina</taxon>
    </lineage>
</organism>
<proteinExistence type="predicted"/>
<evidence type="ECO:0000313" key="3">
    <source>
        <dbReference type="Proteomes" id="UP000321901"/>
    </source>
</evidence>
<gene>
    <name evidence="2" type="ORF">SLU01_12050</name>
</gene>
<dbReference type="Proteomes" id="UP000321901">
    <property type="component" value="Unassembled WGS sequence"/>
</dbReference>
<sequence>MKPLEEETCGVHALYIYEETQEYLQQIQTFITNGIDAGEHVILIENERLYATILKELQKSMDSEQLRLLHFVNSLQFYRLNGSYHPARIKDSLEETIDHYEKHLLKFRVWAHVEWATHEAPKHLLAEVKDVESFADRKVCHSSYIHICAYDGKRLTTEMMNVLLETHPYILKHDGLSISTVYSL</sequence>
<dbReference type="RefSeq" id="WP_170232610.1">
    <property type="nucleotide sequence ID" value="NZ_BJYL01000015.1"/>
</dbReference>
<protein>
    <recommendedName>
        <fullName evidence="1">MEDS domain-containing protein</fullName>
    </recommendedName>
</protein>
<keyword evidence="3" id="KW-1185">Reference proteome</keyword>